<sequence>ILLQIKVDAKVSVLGFVVDENIACSLLDELWNTKRLLAMIIQAILGKNHNEKGANQYIIDDSVEENSNKTDYSSSSNSECDQDEDEEIINANEIVTIDSCQVSRSYSKFMRFIGLLTIIIYIKCADICDYWAIKQETAGVLLSFGQYMRFQKFIKYLKQTDVTENSNPFYFAWQFYDSFNDNLTMAISSGSYL</sequence>
<dbReference type="Pfam" id="PF13843">
    <property type="entry name" value="DDE_Tnp_1_7"/>
    <property type="match status" value="1"/>
</dbReference>
<reference evidence="2 3" key="1">
    <citation type="submission" date="2021-06" db="EMBL/GenBank/DDBJ databases">
        <authorList>
            <person name="Kallberg Y."/>
            <person name="Tangrot J."/>
            <person name="Rosling A."/>
        </authorList>
    </citation>
    <scope>NUCLEOTIDE SEQUENCE [LARGE SCALE GENOMIC DNA]</scope>
    <source>
        <strain evidence="2 3">120-4 pot B 10/14</strain>
    </source>
</reference>
<proteinExistence type="predicted"/>
<evidence type="ECO:0000259" key="1">
    <source>
        <dbReference type="Pfam" id="PF13843"/>
    </source>
</evidence>
<name>A0ABN7XAU4_GIGMA</name>
<feature type="non-terminal residue" evidence="2">
    <location>
        <position position="193"/>
    </location>
</feature>
<comment type="caution">
    <text evidence="2">The sequence shown here is derived from an EMBL/GenBank/DDBJ whole genome shotgun (WGS) entry which is preliminary data.</text>
</comment>
<dbReference type="Proteomes" id="UP000789901">
    <property type="component" value="Unassembled WGS sequence"/>
</dbReference>
<dbReference type="InterPro" id="IPR029526">
    <property type="entry name" value="PGBD"/>
</dbReference>
<evidence type="ECO:0000313" key="2">
    <source>
        <dbReference type="EMBL" id="CAG8852218.1"/>
    </source>
</evidence>
<keyword evidence="3" id="KW-1185">Reference proteome</keyword>
<gene>
    <name evidence="2" type="ORF">GMARGA_LOCUS41123</name>
</gene>
<feature type="domain" description="PiggyBac transposable element-derived protein" evidence="1">
    <location>
        <begin position="105"/>
        <end position="192"/>
    </location>
</feature>
<organism evidence="2 3">
    <name type="scientific">Gigaspora margarita</name>
    <dbReference type="NCBI Taxonomy" id="4874"/>
    <lineage>
        <taxon>Eukaryota</taxon>
        <taxon>Fungi</taxon>
        <taxon>Fungi incertae sedis</taxon>
        <taxon>Mucoromycota</taxon>
        <taxon>Glomeromycotina</taxon>
        <taxon>Glomeromycetes</taxon>
        <taxon>Diversisporales</taxon>
        <taxon>Gigasporaceae</taxon>
        <taxon>Gigaspora</taxon>
    </lineage>
</organism>
<evidence type="ECO:0000313" key="3">
    <source>
        <dbReference type="Proteomes" id="UP000789901"/>
    </source>
</evidence>
<feature type="non-terminal residue" evidence="2">
    <location>
        <position position="1"/>
    </location>
</feature>
<accession>A0ABN7XAU4</accession>
<protein>
    <submittedName>
        <fullName evidence="2">12426_t:CDS:1</fullName>
    </submittedName>
</protein>
<dbReference type="EMBL" id="CAJVQB010110408">
    <property type="protein sequence ID" value="CAG8852218.1"/>
    <property type="molecule type" value="Genomic_DNA"/>
</dbReference>